<keyword evidence="8" id="KW-0862">Zinc</keyword>
<dbReference type="AlphaFoldDB" id="A0A803JK63"/>
<reference evidence="15" key="1">
    <citation type="journal article" date="2010" name="Science">
        <title>The genome of the Western clawed frog Xenopus tropicalis.</title>
        <authorList>
            <person name="Hellsten U."/>
            <person name="Harland R.M."/>
            <person name="Gilchrist M.J."/>
            <person name="Hendrix D."/>
            <person name="Jurka J."/>
            <person name="Kapitonov V."/>
            <person name="Ovcharenko I."/>
            <person name="Putnam N.H."/>
            <person name="Shu S."/>
            <person name="Taher L."/>
            <person name="Blitz I.L."/>
            <person name="Blumberg B."/>
            <person name="Dichmann D.S."/>
            <person name="Dubchak I."/>
            <person name="Amaya E."/>
            <person name="Detter J.C."/>
            <person name="Fletcher R."/>
            <person name="Gerhard D.S."/>
            <person name="Goodstein D."/>
            <person name="Graves T."/>
            <person name="Grigoriev I.V."/>
            <person name="Grimwood J."/>
            <person name="Kawashima T."/>
            <person name="Lindquist E."/>
            <person name="Lucas S.M."/>
            <person name="Mead P.E."/>
            <person name="Mitros T."/>
            <person name="Ogino H."/>
            <person name="Ohta Y."/>
            <person name="Poliakov A.V."/>
            <person name="Pollet N."/>
            <person name="Robert J."/>
            <person name="Salamov A."/>
            <person name="Sater A.K."/>
            <person name="Schmutz J."/>
            <person name="Terry A."/>
            <person name="Vize P.D."/>
            <person name="Warren W.C."/>
            <person name="Wells D."/>
            <person name="Wills A."/>
            <person name="Wilson R.K."/>
            <person name="Zimmerman L.B."/>
            <person name="Zorn A.M."/>
            <person name="Grainger R."/>
            <person name="Grammer T."/>
            <person name="Khokha M.K."/>
            <person name="Richardson P.M."/>
            <person name="Rokhsar D.S."/>
        </authorList>
    </citation>
    <scope>NUCLEOTIDE SEQUENCE [LARGE SCALE GENOMIC DNA]</scope>
    <source>
        <strain evidence="15">Nigerian</strain>
    </source>
</reference>
<dbReference type="Pfam" id="PF00097">
    <property type="entry name" value="zf-C3HC4"/>
    <property type="match status" value="1"/>
</dbReference>
<evidence type="ECO:0000256" key="10">
    <source>
        <dbReference type="ARBA" id="ARBA00023054"/>
    </source>
</evidence>
<dbReference type="Ensembl" id="ENSXETT00000120072">
    <property type="protein sequence ID" value="ENSXETP00000108348"/>
    <property type="gene ID" value="ENSXETG00000006556"/>
</dbReference>
<evidence type="ECO:0000256" key="11">
    <source>
        <dbReference type="PROSITE-ProRule" id="PRU00024"/>
    </source>
</evidence>
<dbReference type="PANTHER" id="PTHR25465">
    <property type="entry name" value="B-BOX DOMAIN CONTAINING"/>
    <property type="match status" value="1"/>
</dbReference>
<dbReference type="CDD" id="cd19768">
    <property type="entry name" value="Bbox2_TRIM14"/>
    <property type="match status" value="1"/>
</dbReference>
<dbReference type="InterPro" id="IPR017907">
    <property type="entry name" value="Znf_RING_CS"/>
</dbReference>
<evidence type="ECO:0000259" key="14">
    <source>
        <dbReference type="PROSITE" id="PS50188"/>
    </source>
</evidence>
<dbReference type="GeneTree" id="ENSGT00940000161010"/>
<evidence type="ECO:0000256" key="2">
    <source>
        <dbReference type="ARBA" id="ARBA00022490"/>
    </source>
</evidence>
<evidence type="ECO:0000256" key="5">
    <source>
        <dbReference type="ARBA" id="ARBA00022723"/>
    </source>
</evidence>
<comment type="subcellular location">
    <subcellularLocation>
        <location evidence="1">Cytoplasm</location>
    </subcellularLocation>
</comment>
<dbReference type="PROSITE" id="PS50089">
    <property type="entry name" value="ZF_RING_2"/>
    <property type="match status" value="1"/>
</dbReference>
<dbReference type="InterPro" id="IPR051051">
    <property type="entry name" value="E3_ubiq-ligase_TRIM/RNF"/>
</dbReference>
<dbReference type="Xenbase" id="XB-GENE-6048753">
    <property type="gene designation" value="trim14"/>
</dbReference>
<keyword evidence="4" id="KW-0808">Transferase</keyword>
<evidence type="ECO:0000256" key="3">
    <source>
        <dbReference type="ARBA" id="ARBA00022588"/>
    </source>
</evidence>
<dbReference type="InterPro" id="IPR001841">
    <property type="entry name" value="Znf_RING"/>
</dbReference>
<dbReference type="Bgee" id="ENSXETG00000006556">
    <property type="expression patterns" value="Expressed in early embryo and 16 other cell types or tissues"/>
</dbReference>
<dbReference type="InterPro" id="IPR013320">
    <property type="entry name" value="ConA-like_dom_sf"/>
</dbReference>
<gene>
    <name evidence="15" type="primary">trim14</name>
</gene>
<dbReference type="Pfam" id="PF00622">
    <property type="entry name" value="SPRY"/>
    <property type="match status" value="1"/>
</dbReference>
<dbReference type="PANTHER" id="PTHR25465:SF11">
    <property type="entry name" value="TRIPARTITE MOTIF CONTAINING 14"/>
    <property type="match status" value="1"/>
</dbReference>
<dbReference type="Gene3D" id="3.30.160.60">
    <property type="entry name" value="Classic Zinc Finger"/>
    <property type="match status" value="1"/>
</dbReference>
<protein>
    <submittedName>
        <fullName evidence="15">Tripartite motif-containing 14</fullName>
    </submittedName>
</protein>
<dbReference type="Gene3D" id="3.30.40.10">
    <property type="entry name" value="Zinc/RING finger domain, C3HC4 (zinc finger)"/>
    <property type="match status" value="1"/>
</dbReference>
<dbReference type="Gene3D" id="2.60.120.920">
    <property type="match status" value="1"/>
</dbReference>
<keyword evidence="2" id="KW-0963">Cytoplasm</keyword>
<feature type="domain" description="B box-type" evidence="13">
    <location>
        <begin position="154"/>
        <end position="196"/>
    </location>
</feature>
<feature type="domain" description="RING-type" evidence="12">
    <location>
        <begin position="36"/>
        <end position="79"/>
    </location>
</feature>
<keyword evidence="3" id="KW-0399">Innate immunity</keyword>
<evidence type="ECO:0000313" key="15">
    <source>
        <dbReference type="Ensembl" id="ENSXETP00000108348"/>
    </source>
</evidence>
<dbReference type="GO" id="GO:0008270">
    <property type="term" value="F:zinc ion binding"/>
    <property type="evidence" value="ECO:0007669"/>
    <property type="project" value="UniProtKB-KW"/>
</dbReference>
<evidence type="ECO:0000256" key="6">
    <source>
        <dbReference type="ARBA" id="ARBA00022771"/>
    </source>
</evidence>
<dbReference type="InterPro" id="IPR006574">
    <property type="entry name" value="PRY"/>
</dbReference>
<proteinExistence type="predicted"/>
<evidence type="ECO:0000256" key="1">
    <source>
        <dbReference type="ARBA" id="ARBA00004496"/>
    </source>
</evidence>
<dbReference type="GO" id="GO:0005737">
    <property type="term" value="C:cytoplasm"/>
    <property type="evidence" value="ECO:0007669"/>
    <property type="project" value="UniProtKB-SubCell"/>
</dbReference>
<dbReference type="InterPro" id="IPR018957">
    <property type="entry name" value="Znf_C3HC4_RING-type"/>
</dbReference>
<dbReference type="InterPro" id="IPR003877">
    <property type="entry name" value="SPRY_dom"/>
</dbReference>
<keyword evidence="9" id="KW-0391">Immunity</keyword>
<evidence type="ECO:0000259" key="12">
    <source>
        <dbReference type="PROSITE" id="PS50089"/>
    </source>
</evidence>
<evidence type="ECO:0000256" key="4">
    <source>
        <dbReference type="ARBA" id="ARBA00022679"/>
    </source>
</evidence>
<sequence length="499" mass="57214">MSRRGKAAAPMGAFHVPAEALASGANQSYPPPVGTCTLCRSPCPVPVLMVNCGHRFCLRCLENFWQRLPNLERPCPTCTTQGVQRPSVPPPAICDVCPAHAPCAARWSCLTCGESYCPEHFQPHIGEEGGRDLSGHQVCDADGEEACRMREVMGRSRRCPEHRERTVELYCRVCKVCICTLCPLLGTHRTHPVTLIQEEARLEKNQTNRCLEQLEEKKRHVLSNIEHIDLAATELKEYTSAEKDMQRHMCPAEQLHPVPVTYEHIENYFSSFVEAYKSFFKKPLAKRLKNNVFSSLSVNSSENPRTMIKTKSFEDRSLFLKHARCPTLDPDTMHPRLRLLEDRLTVYCAWIGRFNSGHPQRFDKLLQVMSRDCFRSGSHYWEIDLLQAGQGWWIGVTYPSIQRKGDTEFSRLGWNSGSWCIKRYAHEYWAFHKGERTPILLQFPPERVGVFLDYEAGVLSFFDVTSGMRLLHTFRCRFTEPVYPALRLWDGTITMSRLN</sequence>
<keyword evidence="6 11" id="KW-0863">Zinc-finger</keyword>
<dbReference type="InterPro" id="IPR000315">
    <property type="entry name" value="Znf_B-box"/>
</dbReference>
<dbReference type="SMART" id="SM00184">
    <property type="entry name" value="RING"/>
    <property type="match status" value="1"/>
</dbReference>
<evidence type="ECO:0000256" key="8">
    <source>
        <dbReference type="ARBA" id="ARBA00022833"/>
    </source>
</evidence>
<feature type="domain" description="B30.2/SPRY" evidence="14">
    <location>
        <begin position="306"/>
        <end position="499"/>
    </location>
</feature>
<dbReference type="SMART" id="SM00449">
    <property type="entry name" value="SPRY"/>
    <property type="match status" value="1"/>
</dbReference>
<evidence type="ECO:0000256" key="7">
    <source>
        <dbReference type="ARBA" id="ARBA00022786"/>
    </source>
</evidence>
<keyword evidence="10" id="KW-0175">Coiled coil</keyword>
<accession>A0A803JK63</accession>
<dbReference type="GO" id="GO:0045087">
    <property type="term" value="P:innate immune response"/>
    <property type="evidence" value="ECO:0007669"/>
    <property type="project" value="UniProtKB-KW"/>
</dbReference>
<dbReference type="Pfam" id="PF00643">
    <property type="entry name" value="zf-B_box"/>
    <property type="match status" value="1"/>
</dbReference>
<evidence type="ECO:0000256" key="9">
    <source>
        <dbReference type="ARBA" id="ARBA00022859"/>
    </source>
</evidence>
<dbReference type="Pfam" id="PF13765">
    <property type="entry name" value="PRY"/>
    <property type="match status" value="1"/>
</dbReference>
<reference evidence="15" key="2">
    <citation type="submission" date="2021-03" db="UniProtKB">
        <authorList>
            <consortium name="Ensembl"/>
        </authorList>
    </citation>
    <scope>IDENTIFICATION</scope>
</reference>
<evidence type="ECO:0000259" key="13">
    <source>
        <dbReference type="PROSITE" id="PS50119"/>
    </source>
</evidence>
<dbReference type="InterPro" id="IPR013083">
    <property type="entry name" value="Znf_RING/FYVE/PHD"/>
</dbReference>
<name>A0A803JK63_XENTR</name>
<dbReference type="SUPFAM" id="SSF57850">
    <property type="entry name" value="RING/U-box"/>
    <property type="match status" value="1"/>
</dbReference>
<dbReference type="InterPro" id="IPR003879">
    <property type="entry name" value="Butyrophylin_SPRY"/>
</dbReference>
<keyword evidence="5" id="KW-0479">Metal-binding</keyword>
<keyword evidence="7" id="KW-0833">Ubl conjugation pathway</keyword>
<dbReference type="InterPro" id="IPR001870">
    <property type="entry name" value="B30.2/SPRY"/>
</dbReference>
<dbReference type="GO" id="GO:0016740">
    <property type="term" value="F:transferase activity"/>
    <property type="evidence" value="ECO:0007669"/>
    <property type="project" value="UniProtKB-KW"/>
</dbReference>
<dbReference type="PROSITE" id="PS00518">
    <property type="entry name" value="ZF_RING_1"/>
    <property type="match status" value="1"/>
</dbReference>
<dbReference type="SMART" id="SM00336">
    <property type="entry name" value="BBOX"/>
    <property type="match status" value="1"/>
</dbReference>
<dbReference type="SUPFAM" id="SSF57845">
    <property type="entry name" value="B-box zinc-binding domain"/>
    <property type="match status" value="1"/>
</dbReference>
<organism evidence="15">
    <name type="scientific">Xenopus tropicalis</name>
    <name type="common">Western clawed frog</name>
    <name type="synonym">Silurana tropicalis</name>
    <dbReference type="NCBI Taxonomy" id="8364"/>
    <lineage>
        <taxon>Eukaryota</taxon>
        <taxon>Metazoa</taxon>
        <taxon>Chordata</taxon>
        <taxon>Craniata</taxon>
        <taxon>Vertebrata</taxon>
        <taxon>Euteleostomi</taxon>
        <taxon>Amphibia</taxon>
        <taxon>Batrachia</taxon>
        <taxon>Anura</taxon>
        <taxon>Pipoidea</taxon>
        <taxon>Pipidae</taxon>
        <taxon>Xenopodinae</taxon>
        <taxon>Xenopus</taxon>
        <taxon>Silurana</taxon>
    </lineage>
</organism>
<dbReference type="PRINTS" id="PR01407">
    <property type="entry name" value="BUTYPHLNCDUF"/>
</dbReference>
<dbReference type="SMART" id="SM00589">
    <property type="entry name" value="PRY"/>
    <property type="match status" value="1"/>
</dbReference>
<dbReference type="PROSITE" id="PS50188">
    <property type="entry name" value="B302_SPRY"/>
    <property type="match status" value="1"/>
</dbReference>
<dbReference type="PROSITE" id="PS50119">
    <property type="entry name" value="ZF_BBOX"/>
    <property type="match status" value="1"/>
</dbReference>
<dbReference type="InterPro" id="IPR043136">
    <property type="entry name" value="B30.2/SPRY_sf"/>
</dbReference>
<dbReference type="SUPFAM" id="SSF49899">
    <property type="entry name" value="Concanavalin A-like lectins/glucanases"/>
    <property type="match status" value="1"/>
</dbReference>